<evidence type="ECO:0000256" key="42">
    <source>
        <dbReference type="ARBA" id="ARBA00023235"/>
    </source>
</evidence>
<keyword evidence="20" id="KW-0812">Transmembrane</keyword>
<evidence type="ECO:0000313" key="63">
    <source>
        <dbReference type="Proteomes" id="UP000727407"/>
    </source>
</evidence>
<feature type="compositionally biased region" description="Basic and acidic residues" evidence="59">
    <location>
        <begin position="2923"/>
        <end position="2934"/>
    </location>
</feature>
<feature type="region of interest" description="Disordered" evidence="59">
    <location>
        <begin position="2913"/>
        <end position="2984"/>
    </location>
</feature>
<dbReference type="InterPro" id="IPR000504">
    <property type="entry name" value="RRM_dom"/>
</dbReference>
<evidence type="ECO:0000256" key="19">
    <source>
        <dbReference type="ARBA" id="ARBA00022679"/>
    </source>
</evidence>
<feature type="region of interest" description="Disordered" evidence="59">
    <location>
        <begin position="3157"/>
        <end position="3211"/>
    </location>
</feature>
<feature type="non-terminal residue" evidence="62">
    <location>
        <position position="1"/>
    </location>
</feature>
<dbReference type="Gene3D" id="6.10.250.1340">
    <property type="match status" value="1"/>
</dbReference>
<evidence type="ECO:0000256" key="48">
    <source>
        <dbReference type="ARBA" id="ARBA00048778"/>
    </source>
</evidence>
<dbReference type="GO" id="GO:0005654">
    <property type="term" value="C:nucleoplasm"/>
    <property type="evidence" value="ECO:0007669"/>
    <property type="project" value="UniProtKB-SubCell"/>
</dbReference>
<evidence type="ECO:0000256" key="18">
    <source>
        <dbReference type="ARBA" id="ARBA00022617"/>
    </source>
</evidence>
<comment type="function">
    <text evidence="50">Key enzyme in the cholesterol biosynthesis pathway. Catalyzes the cyclization of (S)-2,3 oxidosqualene to lanosterol, a reaction that forms the sterol nucleus. Through the production of lanosterol may regulate lens protein aggregation and increase transparency.</text>
</comment>
<evidence type="ECO:0000256" key="26">
    <source>
        <dbReference type="ARBA" id="ARBA00022816"/>
    </source>
</evidence>
<evidence type="ECO:0000256" key="25">
    <source>
        <dbReference type="ARBA" id="ARBA00022801"/>
    </source>
</evidence>
<dbReference type="InterPro" id="IPR036396">
    <property type="entry name" value="Cyt_P450_sf"/>
</dbReference>
<comment type="similarity">
    <text evidence="9">Belongs to the cytochrome P450 family.</text>
</comment>
<comment type="function">
    <text evidence="51">As a component of the TREX-2 complex, involved in the export of mRNAs to the cytoplasm through the nuclear pores. Through the acetylation of histones, affects the assembly of nucleosomes at immunoglobulin variable region genes and promotes the recruitment and positioning of transcription complex to favor DNA cytosine deaminase AICDA/AID targeting, hence promoting somatic hypermutations.</text>
</comment>
<evidence type="ECO:0000256" key="22">
    <source>
        <dbReference type="ARBA" id="ARBA00022737"/>
    </source>
</evidence>
<evidence type="ECO:0000259" key="61">
    <source>
        <dbReference type="SMART" id="SM00382"/>
    </source>
</evidence>
<dbReference type="CDD" id="cd02892">
    <property type="entry name" value="SQCY_1"/>
    <property type="match status" value="1"/>
</dbReference>
<dbReference type="FunFam" id="1.25.40.990:FF:000003">
    <property type="entry name" value="germinal-center associated nuclear protein isoform X2"/>
    <property type="match status" value="1"/>
</dbReference>
<evidence type="ECO:0000256" key="13">
    <source>
        <dbReference type="ARBA" id="ARBA00022454"/>
    </source>
</evidence>
<keyword evidence="13" id="KW-0158">Chromosome</keyword>
<evidence type="ECO:0000256" key="43">
    <source>
        <dbReference type="ARBA" id="ARBA00023242"/>
    </source>
</evidence>
<dbReference type="InterPro" id="IPR008930">
    <property type="entry name" value="Terpenoid_cyclase/PrenylTrfase"/>
</dbReference>
<comment type="similarity">
    <text evidence="47">Belongs to the SAC3 family.</text>
</comment>
<dbReference type="InterPro" id="IPR032696">
    <property type="entry name" value="SQ_cyclase_C"/>
</dbReference>
<feature type="domain" description="AAA+ ATPase" evidence="61">
    <location>
        <begin position="68"/>
        <end position="195"/>
    </location>
</feature>
<evidence type="ECO:0000256" key="29">
    <source>
        <dbReference type="ARBA" id="ARBA00022927"/>
    </source>
</evidence>
<dbReference type="GO" id="GO:0051028">
    <property type="term" value="P:mRNA transport"/>
    <property type="evidence" value="ECO:0007669"/>
    <property type="project" value="UniProtKB-KW"/>
</dbReference>
<keyword evidence="40" id="KW-0906">Nuclear pore complex</keyword>
<evidence type="ECO:0000256" key="8">
    <source>
        <dbReference type="ARBA" id="ARBA00009755"/>
    </source>
</evidence>
<keyword evidence="30" id="KW-0752">Steroid biosynthesis</keyword>
<evidence type="ECO:0000256" key="59">
    <source>
        <dbReference type="SAM" id="MobiDB-lite"/>
    </source>
</evidence>
<gene>
    <name evidence="62" type="primary">mcm3ap</name>
    <name evidence="62" type="ORF">DAT39_019591</name>
</gene>
<dbReference type="FunFam" id="3.40.50.300:FF:000768">
    <property type="entry name" value="Probable mitochondrial chaperone bcs1"/>
    <property type="match status" value="1"/>
</dbReference>
<evidence type="ECO:0000256" key="24">
    <source>
        <dbReference type="ARBA" id="ARBA00022792"/>
    </source>
</evidence>
<keyword evidence="27" id="KW-0067">ATP-binding</keyword>
<dbReference type="NCBIfam" id="TIGR01787">
    <property type="entry name" value="squalene_cyclas"/>
    <property type="match status" value="1"/>
</dbReference>
<dbReference type="OrthoDB" id="21502at2759"/>
<comment type="similarity">
    <text evidence="8">Belongs to the terpene cyclase/mutase family.</text>
</comment>
<dbReference type="Pfam" id="PF13243">
    <property type="entry name" value="SQHop_cyclase_C"/>
    <property type="match status" value="1"/>
</dbReference>
<dbReference type="SMART" id="SM00382">
    <property type="entry name" value="AAA"/>
    <property type="match status" value="1"/>
</dbReference>
<keyword evidence="28" id="KW-0391">Immunity</keyword>
<dbReference type="InterPro" id="IPR005062">
    <property type="entry name" value="SAC3/GANP/THP3_conserved"/>
</dbReference>
<dbReference type="CDD" id="cd12443">
    <property type="entry name" value="RRM_MCM3A_like"/>
    <property type="match status" value="1"/>
</dbReference>
<dbReference type="EC" id="2.3.1.48" evidence="10"/>
<keyword evidence="23" id="KW-0547">Nucleotide-binding</keyword>
<dbReference type="InterPro" id="IPR035979">
    <property type="entry name" value="RBD_domain_sf"/>
</dbReference>
<keyword evidence="15" id="KW-0963">Cytoplasm</keyword>
<dbReference type="GO" id="GO:0005524">
    <property type="term" value="F:ATP binding"/>
    <property type="evidence" value="ECO:0007669"/>
    <property type="project" value="UniProtKB-KW"/>
</dbReference>
<evidence type="ECO:0000256" key="41">
    <source>
        <dbReference type="ARBA" id="ARBA00023136"/>
    </source>
</evidence>
<evidence type="ECO:0000256" key="12">
    <source>
        <dbReference type="ARBA" id="ARBA00022448"/>
    </source>
</evidence>
<dbReference type="GO" id="GO:0020037">
    <property type="term" value="F:heme binding"/>
    <property type="evidence" value="ECO:0007669"/>
    <property type="project" value="InterPro"/>
</dbReference>
<evidence type="ECO:0000256" key="45">
    <source>
        <dbReference type="ARBA" id="ARBA00029485"/>
    </source>
</evidence>
<evidence type="ECO:0000256" key="15">
    <source>
        <dbReference type="ARBA" id="ARBA00022490"/>
    </source>
</evidence>
<feature type="compositionally biased region" description="Low complexity" evidence="59">
    <location>
        <begin position="2742"/>
        <end position="2759"/>
    </location>
</feature>
<evidence type="ECO:0000256" key="4">
    <source>
        <dbReference type="ARBA" id="ARBA00004496"/>
    </source>
</evidence>
<evidence type="ECO:0000256" key="7">
    <source>
        <dbReference type="ARBA" id="ARBA00007448"/>
    </source>
</evidence>
<dbReference type="GO" id="GO:0004497">
    <property type="term" value="F:monooxygenase activity"/>
    <property type="evidence" value="ECO:0007669"/>
    <property type="project" value="UniProtKB-KW"/>
</dbReference>
<dbReference type="SUPFAM" id="SSF52540">
    <property type="entry name" value="P-loop containing nucleoside triphosphate hydrolases"/>
    <property type="match status" value="1"/>
</dbReference>
<accession>A0A8J4WTT4</accession>
<dbReference type="InterPro" id="IPR034265">
    <property type="entry name" value="MCM3AP_RRM"/>
</dbReference>
<keyword evidence="18 57" id="KW-0349">Heme</keyword>
<keyword evidence="39" id="KW-0496">Mitochondrion</keyword>
<dbReference type="EMBL" id="QNUK01000658">
    <property type="protein sequence ID" value="KAF5890701.1"/>
    <property type="molecule type" value="Genomic_DNA"/>
</dbReference>
<dbReference type="GO" id="GO:0016887">
    <property type="term" value="F:ATP hydrolysis activity"/>
    <property type="evidence" value="ECO:0007669"/>
    <property type="project" value="InterPro"/>
</dbReference>
<dbReference type="Gene3D" id="3.40.50.300">
    <property type="entry name" value="P-loop containing nucleotide triphosphate hydrolases"/>
    <property type="match status" value="1"/>
</dbReference>
<evidence type="ECO:0000256" key="28">
    <source>
        <dbReference type="ARBA" id="ARBA00022859"/>
    </source>
</evidence>
<dbReference type="Proteomes" id="UP000727407">
    <property type="component" value="Unassembled WGS sequence"/>
</dbReference>
<keyword evidence="17" id="KW-0597">Phosphoprotein</keyword>
<dbReference type="GO" id="GO:0071375">
    <property type="term" value="P:cellular response to peptide hormone stimulus"/>
    <property type="evidence" value="ECO:0007669"/>
    <property type="project" value="TreeGrafter"/>
</dbReference>
<evidence type="ECO:0000256" key="40">
    <source>
        <dbReference type="ARBA" id="ARBA00023132"/>
    </source>
</evidence>
<evidence type="ECO:0000256" key="49">
    <source>
        <dbReference type="ARBA" id="ARBA00048940"/>
    </source>
</evidence>
<sequence>RELALKQEEGRTVMYTAMGAEWRPFGFPRRRRPLSSVVLENGIAERIVYDVKEFISNPKWYTDRGIPYRRGYLLFGPPGCGKSSFITALAGELGYSICLMSLSDRSLSDDRLNHLLSVAPQQSIILLEDVDAAFVSRELLSTENPMAYQGMGRLTFSGLLNALDGVASSEARIVFMTTNFIEKSTTVSLDLKRSAGGNATASSPPGSIKTEADLPEVTLPTTLYRWIFKGYYNRMHELQLYEKQLYGPMYKLRAGKSHNIVLNTVELLEELMRKDDKFPSRGDMTPWTEYRDMNGLGYGPVTEEGEKWYKLRSVLNKRMLHPKDSVQYEDMVNEVVTDFIKHIYHLRKMSSTGDLVPNMSNELYRFSLEGISRILFEIRIGCLENEIPAETQNFIDSIDQMLTYNTTLILLPKWTFNFLPFWQHFVKGWDGIFRFACKLIDRKMEDIQKRLDAGQEVEGEYLSYLLSNTNMSKKDVYGSVAELLLAGVDTTSITLMWALYLLSQNPKTQDRLYHEVNSIIIGDRIPKAEDINSMPFLKAVIKETLRMYPVVPVNIRLLSEKDVIIGGHFFPKKSGPILLMAGRLALRSAETTALRVFLRPTTVSLDLKRSGGGNATASIPPVCIKTEADLPEVTLPIILYRWIFKGYYNRTHEMQIYEKQLYGPMYKLRAGKSHKIVLNTAELLEELMRKDDKFPSRGDMTIWTEYRDMNDLGYGPATEEGEKWYKLRSVLNKRMLYPKDSVKYENVVNEVVTDFIKRIRHLRKMSSSGDLVPNMSNELYRFSLEGISRILFETRVGCLENEIPAETQNFIDSIGQMLTYTMAVTLLPQWTRNYLPFWRRYMSGWEGIFKFACKIIDRKMEDIQKRLDAGQEVAGEYLSYLLSSTNMSKKDVYGSVTELLLAGVDTTSNTMMWALYLLSQNPKTQDTLYQEVNNIIKKGKIPTAEDINNMPYLKAVIKETLRSTTVSLDLKTSAGGNASAFVPRRSLKTEADLPEVPLPTILYRLIFKGYYNRMHELQLYEKQLYGPMYKIKGGNHHTIALNTVELLEELMRKDDKFPSRGDMAIWTEYRDMNDLGYGPLTEEREKWSKLRSVLNKRMLHPKDSVKYEDMVNEVVTDFVKRIRHLRKMSSTGDLVPNISNELYRFSLEGISRILFETRIGCLENNIPAETQNFIDSIAQMLTYTVVLSLLPKWTRKYLPFWQRYISSWDGIFTFACKLIDRKMEDIQKRLDAGQEVEGEYLSYLLSNTNMSKKDVYGSVTELLLAGVDTTSNTMMWAFYLLSQNPKTQDTLYQEVNSIIKGDKIPTAEDINNMPFLKAIIKETLRIYPVVVMNARLSSENDKIIGGHFFPKKTVFVMHHYAISHDETIFPEPRLFKPERWLRDGRERPTPFGSIPFGFGVRGCVGKRIAELEMHLALARLYEKQLYGPMYKIRMGNNYGVALNTVELLQELMRKDDKFPSRGDMAAWTEYRDTNGLGYGPVTEEGEKWYKLRSVLNKRMLHPKDSVKYENVVNEVVTDFIKRIRYLRKMSSSGDLVPNMSNELYRFALEGISRILFETRIGCLENEIPAESQNFIDSIGQMFTYTMAVSVLPKWTRNYLPFWRRYISGWDGIFRFACKVIDRKMEDIQKRLDAGQEVEGEYLSYLLSNTNMSKKDVYGSVAELLLAGVDTTSNTIMWAMYLLSQNPKTQDTLYQEVNNIIKGDKIPTAEDINNIPYLKAVIKETLRIYPVVPANIRLLSENDMVIGGHFFPKKTTFMMHHYAISQDETIFPEPKLFKPERWLRDGRERPTPFGSIPFGFGVRGCVGKRIAELEMHLALARLYEKQLYGPMFKINTGAFQTISICSVDLMEEIFRKDEKFPSRGDMSMWTEYRDMKGLGYGPLTEEGEKWYKLRSVLKKRMLNPKDIVKYEDMVNEVLTDFIKRICHLRKMSSTGDLVHDMSNELYLVSLEGISRILFETRIGCLENQIPAETQDFIDSIGQMFLYNMLVLPFPTWTRNYLPFWRRFVDGWDGIFKFACKLIDRKMEDIQRCLDTGQEVVGGYLSYLLSNTNISKTDIYGSVAEMLVGGVDTTSNTMLWALYLLSQNPKAQDTLYQEVTNIVKGDKIPTAEDTNKMPYLKAVIKETLRVYPVVPINGRLFSRNDIIIGGHYFPKKTAFTFYHYAISHDETIFPEPSLFKPERWLRDGRERPNSFSSIPFGFGVRGCIGKRIAELEMHLALARIIKLFEVKLDPSVGEVKAVTRIMLVADRQVNFQFLERKPAVSSSVKLLEEVLRKDETFPCRGNMTLWTEYREMKDLGYGPFTVEEEKWYKLRSVLNKRMMHPKDAVKYENVINEVITDFITRICHLRKLSSSGDLVPNMSNELYRFTLEAISRILFETRIGCLEDKIPAETQNFIDSIGQMFTYSVHVSLLPKWTHNYLPFWQRYIHGWDGIFRFACKLIDRKMEDIQKRLDAGQEVAGGYLSYLLSNTNMSKKDVNGSIAELLLAGVDTTSNTLMWALYLLSRHPRTQDTLYHEVSSIVNQDRIPTAEDINSMPYLKAVIKETLRMYPVVPINSRLLSGSEVVIGGYLFPKKTSFTFIHYAISHDETVFPEPRLFKPERWLRDGRERPNPFGSIPFGYGVRGCVGRRIAELEMHLALARIIKLFEVKVDPSIGAVKALFRSVLVPDRPTTLGFGAPPPSTGQPQTPAFGQVQAFGQTSGFGQTTGFGQTPSGFGISSTNSQPPSNTMSTGGSQPSFVQPSFGQPSAFSSTSSALSGQGNTQTTVFEPKFSFKSPKETVFKPIFSVSPVPPGLQPVPAPEPFGPPKRVTGGSDITGPGSSCVSLFSSAKPSTLGFSFSQPGAVPSASVISASMSQTTGGVIGGNALQFTFSQPANPSSSTTTSTTAQSTSISSGSSAFSFSAKVIQPQPSFGQPSFAFSSSKPEESPELRNEETTGDMVFASLGKGLKRKEELSDSNASQGKSSKLEEGQGESIGSRHLPKRLLNRIRGPTGGIFRIAVSDIKKEQGSTMKKEEQTIEAPRERPDPPVPDVDAPLTPPRPQAPIRHFLEKAEPASEQEVQTDVPSRRAGRTESTDSLSDLSPSELTVIQCKGIPPNLNRKELIKKHFSHFGKVHRVYCRPEKSLAIVHFYDHTSAAMARKKGKHFQSSELQIFWQKKKQSPGTKREKSLQVKDAVSADEELRPEGSQLTPVRKPLPRSPAAGTSIVKESPVKKPVMAKTLQFDSDPQQDVSSEGHNVDRPMIMLSSLQPLAGQIAETTEEKYRLLEQRDKILRQLRPKRTDLDMSKVFVGTCPDMCPEKERYMRETRNQLSIFELLPNTEKVDHGAAIKEYSRSSADQEEPLPHELRPLPVLSMTMDYLVTQIMDQGEGNYRDWYDFVWNRTRGIRKDITQQHLCDPVTVSLLEKCTRFHIHCAHHLCQEPMMSFDTKINNENMTKCLQSLKEMYQDLATKDVYCPREAEFRQYSVLLKLNDGDILREIQQFRKEVRDSVEMKFAVQAFAALNSKNFVRFFKLVKAASYLSGCILHRYFNQVRCTALQVLNIAYTVGSQRSTSFPVEDLVRMLMFRNASEAIDFLQLYHLNVADGMVELSRTAYQEPDLSIPPKRSVAIEKKKTVLIGEVVNGGPLPNPPQHTPVCSFDSNNKFRGDLASFETITAVTKVKPLVELEPRPQIKPKLLTEPRLVMEPPAAVELAQHEDTQETGESLQHILPVLPVNPQLIFQPIAQPVAQPQPIRPPSPKREPAYSDQDIMAEVESVVDEILADEVLDIAKAGAQYVSAALSASESELQTVVSEVVVQMLREVSSSEITAEKERIAEEKRKLEEERRRKEREAFLDKLSFELCDEISEEVVTQCTRELADVEIKLALEEKAAHVARCTEDVCSSLVKETLDMEIDCLVREVLGAQLRQIQKFIKRWRDVVAVRRQLKRQMRGFPAAPCCVDPQFRLKALVPSALSFPSLDRLAQGFINLGNAGSMCVSCTRLLKMRDDAIRQMRVDYYYSLLLSQHVWAPLDLPSLVAESTPNPPDRIFWKAALLLPSEQDGDISCTLTKWLESKLGGGERIEESNEGSKGKLKTLVISNSLRDIGQKTHKVHLCIKVSNGPLSEEGQSQLEEKNELLGTSSLLMLLPPLPCTGLDEEDIPLLSALLQLKQVQQASGWHTALPLALLIPEQLEETFNDQKLEEVLKLKTLVQDGLISEYIVIHLSGNVTDLQGSKQIDEAVRWLIAHSPASTVLTSQPLLQFVEGGLCREFYSRFLHDKQEREQAALPCQEPEVVIQLYNSVLAYLADVVSAERLVGISWPPPEFSLPENRELIPHLDWNSPQHLAWMKKAILGLQLPKWDWPPQNASWPHLCAFIFKYVSQIPSSAQSQPLLMSHLERLLARVHPQQLRRDCVDKEYDGSSFHHIPWDDILILCIEHRLKDWHLAEGPVVADAFTDKGDILVYYYKEQLQDFHPPESFVAAVRRTHKEKQQNTLRSNQSSALTMTPAARFPRQRLFHSQIEMEEKPCVLDITHSPSPQELLSQRLLSSIEQEKAQSQSFEEQLKRWLEVDPLDSVSIPLFVPSTLLSMPEILVPKLSPSASAPRITKSKFVPTYPAAQTAHEAAQKGMEFYSRLQAEDGHWAGDYGGPLFLLPGLLITCHVAKISLPVSWKKEMVRYLRSVQLPDGGWGLHIEDKSTVFGTALSYTTLRILGVGPDDPDMVRARNNLHSKGGAVGIPSWGKFWLAILNVYSWEGMNTLFPEMWLFPTWMPAHPSTLWCHCRQVYLPMSYCYAVRLSAQEDSLVLSLRQELYIQDYSTINWPDQRNNVATSDLYTPHSSLLTAAYSILNVYEAHHSTALREKAVKELYDHIQADDRFTKCISIGPISKTINMLVRWHVDGPTSAVFQEHVARIPDYLWLGLDGLKMQGTNGSQLWDTAFAVQSFLEAGAQNEPRFTQCLMKSHQFFNLTQIKENPPDYKKYYRQMNKGGFPFSTRDCGWIVADCTAEGLKSVMLLQEQCSFITDHIPKQRLFDAANVLLSMRNSDGGFATYETKRGGKLLELLNPSEVFGDIMIDYTYVECTSAVMQALQHFHHIYPEHRAHEIRSTLQEGLDYCKRIQRPDGSWEGSWGVCFTYGVWFGLEAFACMGHIFQDVYDGPVCPEVRRACDFLLSKQMEDGGWGEDFESCEQRCYTQSKNSQIHNTCWALLGLMAVRYPDCKVIEQGIQVLIDKQLPNGDWPQ</sequence>
<evidence type="ECO:0000256" key="5">
    <source>
        <dbReference type="ARBA" id="ARBA00004567"/>
    </source>
</evidence>
<reference evidence="62" key="1">
    <citation type="submission" date="2020-07" db="EMBL/GenBank/DDBJ databases">
        <title>Clarias magur genome sequencing, assembly and annotation.</title>
        <authorList>
            <person name="Kushwaha B."/>
            <person name="Kumar R."/>
            <person name="Das P."/>
            <person name="Joshi C.G."/>
            <person name="Kumar D."/>
            <person name="Nagpure N.S."/>
            <person name="Pandey M."/>
            <person name="Agarwal S."/>
            <person name="Srivastava S."/>
            <person name="Singh M."/>
            <person name="Sahoo L."/>
            <person name="Jayasankar P."/>
            <person name="Meher P.K."/>
            <person name="Koringa P.G."/>
            <person name="Iquebal M.A."/>
            <person name="Das S.P."/>
            <person name="Bit A."/>
            <person name="Patnaik S."/>
            <person name="Patel N."/>
            <person name="Shah T.M."/>
            <person name="Hinsu A."/>
            <person name="Jena J.K."/>
        </authorList>
    </citation>
    <scope>NUCLEOTIDE SEQUENCE</scope>
    <source>
        <strain evidence="62">CIFAMagur01</strain>
        <tissue evidence="62">Testis</tissue>
    </source>
</reference>
<dbReference type="PRINTS" id="PR00385">
    <property type="entry name" value="P450"/>
</dbReference>
<evidence type="ECO:0000256" key="11">
    <source>
        <dbReference type="ARBA" id="ARBA00016942"/>
    </source>
</evidence>
<evidence type="ECO:0000256" key="39">
    <source>
        <dbReference type="ARBA" id="ARBA00023128"/>
    </source>
</evidence>
<dbReference type="Pfam" id="PF16766">
    <property type="entry name" value="CID_GANP"/>
    <property type="match status" value="1"/>
</dbReference>
<evidence type="ECO:0000256" key="35">
    <source>
        <dbReference type="ARBA" id="ARBA00023010"/>
    </source>
</evidence>
<comment type="cofactor">
    <cofactor evidence="1 57">
        <name>heme</name>
        <dbReference type="ChEBI" id="CHEBI:30413"/>
    </cofactor>
</comment>
<evidence type="ECO:0000256" key="20">
    <source>
        <dbReference type="ARBA" id="ARBA00022692"/>
    </source>
</evidence>
<evidence type="ECO:0000256" key="36">
    <source>
        <dbReference type="ARBA" id="ARBA00023033"/>
    </source>
</evidence>
<dbReference type="InterPro" id="IPR003593">
    <property type="entry name" value="AAA+_ATPase"/>
</dbReference>
<evidence type="ECO:0000256" key="53">
    <source>
        <dbReference type="ARBA" id="ARBA00069544"/>
    </source>
</evidence>
<dbReference type="InterPro" id="IPR032697">
    <property type="entry name" value="SQ_cyclase_N"/>
</dbReference>
<feature type="region of interest" description="Disordered" evidence="59">
    <location>
        <begin position="3005"/>
        <end position="3082"/>
    </location>
</feature>
<keyword evidence="37 58" id="KW-0175">Coiled coil</keyword>
<dbReference type="InterPro" id="IPR050479">
    <property type="entry name" value="CYP11_CYP27_families"/>
</dbReference>
<dbReference type="InterPro" id="IPR018333">
    <property type="entry name" value="Squalene_cyclase"/>
</dbReference>
<evidence type="ECO:0000256" key="38">
    <source>
        <dbReference type="ARBA" id="ARBA00023098"/>
    </source>
</evidence>
<keyword evidence="26" id="KW-0509">mRNA transport</keyword>
<evidence type="ECO:0000256" key="9">
    <source>
        <dbReference type="ARBA" id="ARBA00010617"/>
    </source>
</evidence>
<feature type="region of interest" description="Disordered" evidence="59">
    <location>
        <begin position="2873"/>
        <end position="2893"/>
    </location>
</feature>
<evidence type="ECO:0000256" key="44">
    <source>
        <dbReference type="ARBA" id="ARBA00023315"/>
    </source>
</evidence>
<dbReference type="GO" id="GO:0006700">
    <property type="term" value="P:C21-steroid hormone biosynthetic process"/>
    <property type="evidence" value="ECO:0007669"/>
    <property type="project" value="TreeGrafter"/>
</dbReference>
<dbReference type="InterPro" id="IPR031910">
    <property type="entry name" value="GANP_CID_dom"/>
</dbReference>
<keyword evidence="43" id="KW-0539">Nucleus</keyword>
<evidence type="ECO:0000256" key="10">
    <source>
        <dbReference type="ARBA" id="ARBA00013184"/>
    </source>
</evidence>
<dbReference type="Pfam" id="PF00067">
    <property type="entry name" value="p450"/>
    <property type="match status" value="6"/>
</dbReference>
<comment type="similarity">
    <text evidence="7">Belongs to the AAA ATPase family. BCS1 subfamily.</text>
</comment>
<evidence type="ECO:0000256" key="31">
    <source>
        <dbReference type="ARBA" id="ARBA00022989"/>
    </source>
</evidence>
<dbReference type="GO" id="GO:0003723">
    <property type="term" value="F:RNA binding"/>
    <property type="evidence" value="ECO:0007669"/>
    <property type="project" value="InterPro"/>
</dbReference>
<dbReference type="InterPro" id="IPR001128">
    <property type="entry name" value="Cyt_P450"/>
</dbReference>
<feature type="binding site" description="axial binding residue" evidence="57">
    <location>
        <position position="1804"/>
    </location>
    <ligand>
        <name>heme</name>
        <dbReference type="ChEBI" id="CHEBI:30413"/>
    </ligand>
    <ligandPart>
        <name>Fe</name>
        <dbReference type="ChEBI" id="CHEBI:18248"/>
    </ligandPart>
</feature>
<dbReference type="InterPro" id="IPR002401">
    <property type="entry name" value="Cyt_P450_E_grp-I"/>
</dbReference>
<dbReference type="GO" id="GO:0005811">
    <property type="term" value="C:lipid droplet"/>
    <property type="evidence" value="ECO:0007669"/>
    <property type="project" value="InterPro"/>
</dbReference>
<protein>
    <recommendedName>
        <fullName evidence="53">Germinal-center associated nuclear protein</fullName>
        <ecNumber evidence="10">2.3.1.48</ecNumber>
        <ecNumber evidence="45">5.4.99.7</ecNumber>
    </recommendedName>
    <alternativeName>
        <fullName evidence="56">2,3-epoxysqualene--lanosterol cyclase</fullName>
    </alternativeName>
    <alternativeName>
        <fullName evidence="46">BCS1-like protein</fullName>
    </alternativeName>
    <alternativeName>
        <fullName evidence="54">Lanosterol synthase</fullName>
    </alternativeName>
    <alternativeName>
        <fullName evidence="11">Mitochondrial chaperone BCS1</fullName>
    </alternativeName>
    <alternativeName>
        <fullName evidence="55">Oxidosqualene--lanosterol cyclase</fullName>
    </alternativeName>
</protein>
<dbReference type="Pfam" id="PF13249">
    <property type="entry name" value="SQHop_cyclase_N"/>
    <property type="match status" value="1"/>
</dbReference>
<keyword evidence="44" id="KW-0012">Acyltransferase</keyword>
<evidence type="ECO:0000256" key="33">
    <source>
        <dbReference type="ARBA" id="ARBA00023002"/>
    </source>
</evidence>
<evidence type="ECO:0000259" key="60">
    <source>
        <dbReference type="SMART" id="SM00360"/>
    </source>
</evidence>
<dbReference type="GO" id="GO:0006704">
    <property type="term" value="P:glucocorticoid biosynthetic process"/>
    <property type="evidence" value="ECO:0007669"/>
    <property type="project" value="TreeGrafter"/>
</dbReference>
<feature type="compositionally biased region" description="Basic and acidic residues" evidence="59">
    <location>
        <begin position="3005"/>
        <end position="3026"/>
    </location>
</feature>
<feature type="domain" description="RRM" evidence="60">
    <location>
        <begin position="3088"/>
        <end position="3154"/>
    </location>
</feature>
<keyword evidence="35" id="KW-0811">Translocation</keyword>
<dbReference type="SFLD" id="SFLDG01016">
    <property type="entry name" value="Prenyltransferase_Like_2"/>
    <property type="match status" value="1"/>
</dbReference>
<comment type="pathway">
    <text evidence="52">Terpene metabolism; lanosterol biosynthesis; lanosterol from farnesyl diphosphate: step 3/3.</text>
</comment>
<dbReference type="InterPro" id="IPR027417">
    <property type="entry name" value="P-loop_NTPase"/>
</dbReference>
<dbReference type="Gene3D" id="3.30.70.330">
    <property type="match status" value="1"/>
</dbReference>
<dbReference type="GO" id="GO:0034551">
    <property type="term" value="P:mitochondrial respiratory chain complex III assembly"/>
    <property type="evidence" value="ECO:0007669"/>
    <property type="project" value="UniProtKB-ARBA"/>
</dbReference>
<feature type="compositionally biased region" description="Low complexity" evidence="59">
    <location>
        <begin position="2878"/>
        <end position="2893"/>
    </location>
</feature>
<evidence type="ECO:0000256" key="34">
    <source>
        <dbReference type="ARBA" id="ARBA00023004"/>
    </source>
</evidence>
<dbReference type="SMART" id="SM00360">
    <property type="entry name" value="RRM"/>
    <property type="match status" value="1"/>
</dbReference>
<dbReference type="InterPro" id="IPR012677">
    <property type="entry name" value="Nucleotide-bd_a/b_plait_sf"/>
</dbReference>
<dbReference type="GO" id="GO:0061733">
    <property type="term" value="F:protein-lysine-acetyltransferase activity"/>
    <property type="evidence" value="ECO:0007669"/>
    <property type="project" value="UniProtKB-EC"/>
</dbReference>
<keyword evidence="25" id="KW-0378">Hydrolase</keyword>
<dbReference type="SUPFAM" id="SSF54928">
    <property type="entry name" value="RNA-binding domain, RBD"/>
    <property type="match status" value="1"/>
</dbReference>
<dbReference type="InterPro" id="IPR031907">
    <property type="entry name" value="MCM3AP_GANP"/>
</dbReference>
<feature type="compositionally biased region" description="Polar residues" evidence="59">
    <location>
        <begin position="2913"/>
        <end position="2922"/>
    </location>
</feature>
<dbReference type="GO" id="GO:0015031">
    <property type="term" value="P:protein transport"/>
    <property type="evidence" value="ECO:0007669"/>
    <property type="project" value="UniProtKB-KW"/>
</dbReference>
<organism evidence="62 63">
    <name type="scientific">Clarias magur</name>
    <name type="common">Asian catfish</name>
    <name type="synonym">Macropteronotus magur</name>
    <dbReference type="NCBI Taxonomy" id="1594786"/>
    <lineage>
        <taxon>Eukaryota</taxon>
        <taxon>Metazoa</taxon>
        <taxon>Chordata</taxon>
        <taxon>Craniata</taxon>
        <taxon>Vertebrata</taxon>
        <taxon>Euteleostomi</taxon>
        <taxon>Actinopterygii</taxon>
        <taxon>Neopterygii</taxon>
        <taxon>Teleostei</taxon>
        <taxon>Ostariophysi</taxon>
        <taxon>Siluriformes</taxon>
        <taxon>Clariidae</taxon>
        <taxon>Clarias</taxon>
    </lineage>
</organism>
<dbReference type="FunFam" id="1.50.10.20:FF:000003">
    <property type="entry name" value="Terpene cyclase/mutase family member"/>
    <property type="match status" value="1"/>
</dbReference>
<dbReference type="GO" id="GO:0016104">
    <property type="term" value="P:triterpenoid biosynthetic process"/>
    <property type="evidence" value="ECO:0007669"/>
    <property type="project" value="InterPro"/>
</dbReference>
<dbReference type="Pfam" id="PF03399">
    <property type="entry name" value="SAC3_GANP"/>
    <property type="match status" value="1"/>
</dbReference>
<feature type="region of interest" description="Disordered" evidence="59">
    <location>
        <begin position="2709"/>
        <end position="2762"/>
    </location>
</feature>
<evidence type="ECO:0000256" key="30">
    <source>
        <dbReference type="ARBA" id="ARBA00022955"/>
    </source>
</evidence>
<dbReference type="GO" id="GO:0000250">
    <property type="term" value="F:lanosterol synthase activity"/>
    <property type="evidence" value="ECO:0007669"/>
    <property type="project" value="UniProtKB-EC"/>
</dbReference>
<evidence type="ECO:0000256" key="14">
    <source>
        <dbReference type="ARBA" id="ARBA00022481"/>
    </source>
</evidence>
<keyword evidence="19" id="KW-0808">Transferase</keyword>
<feature type="coiled-coil region" evidence="58">
    <location>
        <begin position="3805"/>
        <end position="3832"/>
    </location>
</feature>
<dbReference type="InterPro" id="IPR002365">
    <property type="entry name" value="Terpene_synthase_CS"/>
</dbReference>
<comment type="catalytic activity">
    <reaction evidence="49">
        <text>L-lysyl-[histone] + acetyl-CoA = N(6)-acetyl-L-lysyl-[histone] + CoA + H(+)</text>
        <dbReference type="Rhea" id="RHEA:21992"/>
        <dbReference type="Rhea" id="RHEA-COMP:9845"/>
        <dbReference type="Rhea" id="RHEA-COMP:11338"/>
        <dbReference type="ChEBI" id="CHEBI:15378"/>
        <dbReference type="ChEBI" id="CHEBI:29969"/>
        <dbReference type="ChEBI" id="CHEBI:57287"/>
        <dbReference type="ChEBI" id="CHEBI:57288"/>
        <dbReference type="ChEBI" id="CHEBI:61930"/>
        <dbReference type="EC" id="2.3.1.48"/>
    </reaction>
    <physiologicalReaction direction="left-to-right" evidence="49">
        <dbReference type="Rhea" id="RHEA:21993"/>
    </physiologicalReaction>
</comment>
<evidence type="ECO:0000256" key="23">
    <source>
        <dbReference type="ARBA" id="ARBA00022741"/>
    </source>
</evidence>
<dbReference type="GO" id="GO:0042359">
    <property type="term" value="P:vitamin D metabolic process"/>
    <property type="evidence" value="ECO:0007669"/>
    <property type="project" value="UniProtKB-ARBA"/>
</dbReference>
<evidence type="ECO:0000313" key="62">
    <source>
        <dbReference type="EMBL" id="KAF5890701.1"/>
    </source>
</evidence>
<evidence type="ECO:0000256" key="55">
    <source>
        <dbReference type="ARBA" id="ARBA00076442"/>
    </source>
</evidence>
<dbReference type="CDD" id="cd19510">
    <property type="entry name" value="RecA-like_BCS1"/>
    <property type="match status" value="1"/>
</dbReference>
<dbReference type="SUPFAM" id="SSF48264">
    <property type="entry name" value="Cytochrome P450"/>
    <property type="match status" value="6"/>
</dbReference>
<keyword evidence="34 57" id="KW-0408">Iron</keyword>
<evidence type="ECO:0000256" key="57">
    <source>
        <dbReference type="PIRSR" id="PIRSR602401-1"/>
    </source>
</evidence>
<evidence type="ECO:0000256" key="46">
    <source>
        <dbReference type="ARBA" id="ARBA00032816"/>
    </source>
</evidence>
<keyword evidence="21 57" id="KW-0479">Metal-binding</keyword>
<evidence type="ECO:0000256" key="56">
    <source>
        <dbReference type="ARBA" id="ARBA00082002"/>
    </source>
</evidence>
<proteinExistence type="inferred from homology"/>
<keyword evidence="12" id="KW-0813">Transport</keyword>
<keyword evidence="14" id="KW-0488">Methylation</keyword>
<keyword evidence="63" id="KW-1185">Reference proteome</keyword>
<keyword evidence="24" id="KW-0999">Mitochondrion inner membrane</keyword>
<dbReference type="Gene3D" id="1.10.630.10">
    <property type="entry name" value="Cytochrome P450"/>
    <property type="match status" value="6"/>
</dbReference>
<name>A0A8J4WTT4_CLAMG</name>
<dbReference type="GO" id="GO:0005506">
    <property type="term" value="F:iron ion binding"/>
    <property type="evidence" value="ECO:0007669"/>
    <property type="project" value="InterPro"/>
</dbReference>
<dbReference type="Pfam" id="PF00004">
    <property type="entry name" value="AAA"/>
    <property type="match status" value="1"/>
</dbReference>
<dbReference type="FunFam" id="1.10.630.10:FF:000006">
    <property type="entry name" value="Cytochrome P450 302a1, mitochondrial"/>
    <property type="match status" value="4"/>
</dbReference>
<evidence type="ECO:0000256" key="2">
    <source>
        <dbReference type="ARBA" id="ARBA00004286"/>
    </source>
</evidence>
<feature type="compositionally biased region" description="Polar residues" evidence="59">
    <location>
        <begin position="2717"/>
        <end position="2740"/>
    </location>
</feature>
<evidence type="ECO:0000256" key="3">
    <source>
        <dbReference type="ARBA" id="ARBA00004434"/>
    </source>
</evidence>
<dbReference type="PANTHER" id="PTHR24279">
    <property type="entry name" value="CYTOCHROME P450"/>
    <property type="match status" value="1"/>
</dbReference>
<dbReference type="InterPro" id="IPR017972">
    <property type="entry name" value="Cyt_P450_CS"/>
</dbReference>
<keyword evidence="16" id="KW-0444">Lipid biosynthesis</keyword>
<evidence type="ECO:0000256" key="27">
    <source>
        <dbReference type="ARBA" id="ARBA00022840"/>
    </source>
</evidence>
<dbReference type="Gene3D" id="1.50.10.20">
    <property type="match status" value="2"/>
</dbReference>
<keyword evidence="32" id="KW-0007">Acetylation</keyword>
<keyword evidence="29" id="KW-0653">Protein transport</keyword>
<evidence type="ECO:0000256" key="51">
    <source>
        <dbReference type="ARBA" id="ARBA00055631"/>
    </source>
</evidence>
<evidence type="ECO:0000256" key="54">
    <source>
        <dbReference type="ARBA" id="ARBA00070784"/>
    </source>
</evidence>
<dbReference type="GO" id="GO:0005643">
    <property type="term" value="C:nuclear pore"/>
    <property type="evidence" value="ECO:0007669"/>
    <property type="project" value="UniProtKB-SubCell"/>
</dbReference>
<evidence type="ECO:0000256" key="58">
    <source>
        <dbReference type="SAM" id="Coils"/>
    </source>
</evidence>
<comment type="caution">
    <text evidence="62">The sequence shown here is derived from an EMBL/GenBank/DDBJ whole genome shotgun (WGS) entry which is preliminary data.</text>
</comment>
<dbReference type="GO" id="GO:0002376">
    <property type="term" value="P:immune system process"/>
    <property type="evidence" value="ECO:0007669"/>
    <property type="project" value="UniProtKB-KW"/>
</dbReference>
<dbReference type="FunFam" id="1.50.10.20:FF:000002">
    <property type="entry name" value="Terpene cyclase/mutase family member"/>
    <property type="match status" value="1"/>
</dbReference>
<dbReference type="Gene3D" id="1.25.40.990">
    <property type="match status" value="1"/>
</dbReference>
<dbReference type="Pfam" id="PF16769">
    <property type="entry name" value="MCM3AP_GANP"/>
    <property type="match status" value="1"/>
</dbReference>
<evidence type="ECO:0000256" key="21">
    <source>
        <dbReference type="ARBA" id="ARBA00022723"/>
    </source>
</evidence>
<keyword evidence="33" id="KW-0560">Oxidoreductase</keyword>
<dbReference type="SUPFAM" id="SSF48239">
    <property type="entry name" value="Terpenoid cyclases/Protein prenyltransferases"/>
    <property type="match status" value="2"/>
</dbReference>
<feature type="non-terminal residue" evidence="62">
    <location>
        <position position="5220"/>
    </location>
</feature>
<dbReference type="GO" id="GO:0006695">
    <property type="term" value="P:cholesterol biosynthetic process"/>
    <property type="evidence" value="ECO:0007669"/>
    <property type="project" value="UniProtKB-ARBA"/>
</dbReference>
<evidence type="ECO:0000256" key="47">
    <source>
        <dbReference type="ARBA" id="ARBA00038443"/>
    </source>
</evidence>
<evidence type="ECO:0000256" key="37">
    <source>
        <dbReference type="ARBA" id="ARBA00023054"/>
    </source>
</evidence>
<dbReference type="PROSITE" id="PS00086">
    <property type="entry name" value="CYTOCHROME_P450"/>
    <property type="match status" value="4"/>
</dbReference>
<keyword evidence="22" id="KW-0677">Repeat</keyword>
<dbReference type="PANTHER" id="PTHR24279:SF123">
    <property type="entry name" value="CYTOCHROME P450 FAMILY 27 SUBFAMILY A MEMBER 1"/>
    <property type="match status" value="1"/>
</dbReference>
<dbReference type="PRINTS" id="PR00463">
    <property type="entry name" value="EP450I"/>
</dbReference>
<dbReference type="PROSITE" id="PS01074">
    <property type="entry name" value="TERPENE_SYNTHASES"/>
    <property type="match status" value="1"/>
</dbReference>
<evidence type="ECO:0000256" key="32">
    <source>
        <dbReference type="ARBA" id="ARBA00022990"/>
    </source>
</evidence>
<evidence type="ECO:0000256" key="16">
    <source>
        <dbReference type="ARBA" id="ARBA00022516"/>
    </source>
</evidence>
<comment type="subcellular location">
    <subcellularLocation>
        <location evidence="2">Chromosome</location>
    </subcellularLocation>
    <subcellularLocation>
        <location evidence="4">Cytoplasm</location>
    </subcellularLocation>
    <subcellularLocation>
        <location evidence="3">Mitochondrion inner membrane</location>
        <topology evidence="3">Single-pass membrane protein</topology>
    </subcellularLocation>
    <subcellularLocation>
        <location evidence="5">Nucleus</location>
        <location evidence="5">Nuclear pore complex</location>
    </subcellularLocation>
    <subcellularLocation>
        <location evidence="6">Nucleus</location>
        <location evidence="6">Nucleoplasm</location>
    </subcellularLocation>
</comment>
<evidence type="ECO:0000256" key="50">
    <source>
        <dbReference type="ARBA" id="ARBA00055567"/>
    </source>
</evidence>
<dbReference type="GO" id="GO:0016705">
    <property type="term" value="F:oxidoreductase activity, acting on paired donors, with incorporation or reduction of molecular oxygen"/>
    <property type="evidence" value="ECO:0007669"/>
    <property type="project" value="InterPro"/>
</dbReference>
<comment type="catalytic activity">
    <reaction evidence="48">
        <text>ATP + H2O = ADP + phosphate + H(+)</text>
        <dbReference type="Rhea" id="RHEA:13065"/>
        <dbReference type="ChEBI" id="CHEBI:15377"/>
        <dbReference type="ChEBI" id="CHEBI:15378"/>
        <dbReference type="ChEBI" id="CHEBI:30616"/>
        <dbReference type="ChEBI" id="CHEBI:43474"/>
        <dbReference type="ChEBI" id="CHEBI:456216"/>
    </reaction>
    <physiologicalReaction direction="left-to-right" evidence="48">
        <dbReference type="Rhea" id="RHEA:13066"/>
    </physiologicalReaction>
</comment>
<keyword evidence="42" id="KW-0413">Isomerase</keyword>
<keyword evidence="36" id="KW-0503">Monooxygenase</keyword>
<keyword evidence="41" id="KW-0472">Membrane</keyword>
<dbReference type="GO" id="GO:0005694">
    <property type="term" value="C:chromosome"/>
    <property type="evidence" value="ECO:0007669"/>
    <property type="project" value="UniProtKB-SubCell"/>
</dbReference>
<dbReference type="GO" id="GO:0034650">
    <property type="term" value="P:cortisol metabolic process"/>
    <property type="evidence" value="ECO:0007669"/>
    <property type="project" value="TreeGrafter"/>
</dbReference>
<keyword evidence="31" id="KW-1133">Transmembrane helix</keyword>
<evidence type="ECO:0000256" key="6">
    <source>
        <dbReference type="ARBA" id="ARBA00004642"/>
    </source>
</evidence>
<dbReference type="EC" id="5.4.99.7" evidence="45"/>
<keyword evidence="38" id="KW-0443">Lipid metabolism</keyword>
<evidence type="ECO:0000256" key="52">
    <source>
        <dbReference type="ARBA" id="ARBA00060682"/>
    </source>
</evidence>
<evidence type="ECO:0000256" key="1">
    <source>
        <dbReference type="ARBA" id="ARBA00001971"/>
    </source>
</evidence>
<dbReference type="InterPro" id="IPR003959">
    <property type="entry name" value="ATPase_AAA_core"/>
</dbReference>
<evidence type="ECO:0000256" key="17">
    <source>
        <dbReference type="ARBA" id="ARBA00022553"/>
    </source>
</evidence>
<dbReference type="GO" id="GO:0005743">
    <property type="term" value="C:mitochondrial inner membrane"/>
    <property type="evidence" value="ECO:0007669"/>
    <property type="project" value="UniProtKB-SubCell"/>
</dbReference>